<gene>
    <name evidence="1" type="ORF">MAUB_04720</name>
</gene>
<evidence type="ECO:0000313" key="1">
    <source>
        <dbReference type="EMBL" id="BBX82599.1"/>
    </source>
</evidence>
<protein>
    <recommendedName>
        <fullName evidence="3">Asp23/Gls24 family envelope stress response protein</fullName>
    </recommendedName>
</protein>
<evidence type="ECO:0008006" key="3">
    <source>
        <dbReference type="Google" id="ProtNLM"/>
    </source>
</evidence>
<name>A0ABM9SD23_9MYCO</name>
<reference evidence="1 2" key="1">
    <citation type="journal article" date="2019" name="Emerg. Microbes Infect.">
        <title>Comprehensive subspecies identification of 175 nontuberculous mycobacteria species based on 7547 genomic profiles.</title>
        <authorList>
            <person name="Matsumoto Y."/>
            <person name="Kinjo T."/>
            <person name="Motooka D."/>
            <person name="Nabeya D."/>
            <person name="Jung N."/>
            <person name="Uechi K."/>
            <person name="Horii T."/>
            <person name="Iida T."/>
            <person name="Fujita J."/>
            <person name="Nakamura S."/>
        </authorList>
    </citation>
    <scope>NUCLEOTIDE SEQUENCE [LARGE SCALE GENOMIC DNA]</scope>
    <source>
        <strain evidence="1 2">JCM 15296</strain>
    </source>
</reference>
<proteinExistence type="predicted"/>
<dbReference type="Proteomes" id="UP000465609">
    <property type="component" value="Chromosome"/>
</dbReference>
<sequence length="118" mass="12027">MPTPRLPVSSDAPPGGAVHEDAADRIAAAVSAVDGVAGLHAGMFGEVATYLPGRRVSGIRIGADRVDVHVSLVLGVPVRPTATAIQRAVAELTELPVDVTIEDLVPVPVTPTPGRGLQ</sequence>
<dbReference type="RefSeq" id="WP_138230695.1">
    <property type="nucleotide sequence ID" value="NZ_AP022577.1"/>
</dbReference>
<dbReference type="EMBL" id="AP022577">
    <property type="protein sequence ID" value="BBX82599.1"/>
    <property type="molecule type" value="Genomic_DNA"/>
</dbReference>
<evidence type="ECO:0000313" key="2">
    <source>
        <dbReference type="Proteomes" id="UP000465609"/>
    </source>
</evidence>
<organism evidence="1 2">
    <name type="scientific">Mycolicibacterium aubagnense</name>
    <dbReference type="NCBI Taxonomy" id="319707"/>
    <lineage>
        <taxon>Bacteria</taxon>
        <taxon>Bacillati</taxon>
        <taxon>Actinomycetota</taxon>
        <taxon>Actinomycetes</taxon>
        <taxon>Mycobacteriales</taxon>
        <taxon>Mycobacteriaceae</taxon>
        <taxon>Mycolicibacterium</taxon>
    </lineage>
</organism>
<accession>A0ABM9SD23</accession>
<keyword evidence="2" id="KW-1185">Reference proteome</keyword>